<organism evidence="2 3">
    <name type="scientific">Microvirga splendida</name>
    <dbReference type="NCBI Taxonomy" id="2795727"/>
    <lineage>
        <taxon>Bacteria</taxon>
        <taxon>Pseudomonadati</taxon>
        <taxon>Pseudomonadota</taxon>
        <taxon>Alphaproteobacteria</taxon>
        <taxon>Hyphomicrobiales</taxon>
        <taxon>Methylobacteriaceae</taxon>
        <taxon>Microvirga</taxon>
    </lineage>
</organism>
<keyword evidence="3" id="KW-1185">Reference proteome</keyword>
<accession>A0ABS0Y180</accession>
<evidence type="ECO:0000313" key="2">
    <source>
        <dbReference type="EMBL" id="MBJ6126019.1"/>
    </source>
</evidence>
<feature type="domain" description="DUF6894" evidence="1">
    <location>
        <begin position="3"/>
        <end position="70"/>
    </location>
</feature>
<reference evidence="3" key="1">
    <citation type="submission" date="2020-12" db="EMBL/GenBank/DDBJ databases">
        <title>Hymenobacter sp.</title>
        <authorList>
            <person name="Kim M.K."/>
        </authorList>
    </citation>
    <scope>NUCLEOTIDE SEQUENCE [LARGE SCALE GENOMIC DNA]</scope>
    <source>
        <strain evidence="3">BT325</strain>
    </source>
</reference>
<dbReference type="InterPro" id="IPR054189">
    <property type="entry name" value="DUF6894"/>
</dbReference>
<dbReference type="Proteomes" id="UP000620670">
    <property type="component" value="Unassembled WGS sequence"/>
</dbReference>
<comment type="caution">
    <text evidence="2">The sequence shown here is derived from an EMBL/GenBank/DDBJ whole genome shotgun (WGS) entry which is preliminary data.</text>
</comment>
<sequence>MPRFFFDTHDGNRSIADKVGLELESLEAAKAVAQAALAELVRDALPADDRRTFIVSVMDEAGQVVVRTTLSLVSEYPTEAPE</sequence>
<gene>
    <name evidence="2" type="ORF">JAO75_11440</name>
</gene>
<name>A0ABS0Y180_9HYPH</name>
<evidence type="ECO:0000259" key="1">
    <source>
        <dbReference type="Pfam" id="PF21834"/>
    </source>
</evidence>
<proteinExistence type="predicted"/>
<dbReference type="EMBL" id="JAELXT010000009">
    <property type="protein sequence ID" value="MBJ6126019.1"/>
    <property type="molecule type" value="Genomic_DNA"/>
</dbReference>
<evidence type="ECO:0000313" key="3">
    <source>
        <dbReference type="Proteomes" id="UP000620670"/>
    </source>
</evidence>
<dbReference type="Pfam" id="PF21834">
    <property type="entry name" value="DUF6894"/>
    <property type="match status" value="1"/>
</dbReference>
<protein>
    <recommendedName>
        <fullName evidence="1">DUF6894 domain-containing protein</fullName>
    </recommendedName>
</protein>